<keyword evidence="8" id="KW-1185">Reference proteome</keyword>
<dbReference type="OrthoDB" id="9773738at2"/>
<comment type="similarity">
    <text evidence="1">Belongs to the metallo-beta-lactamase superfamily.</text>
</comment>
<evidence type="ECO:0000256" key="3">
    <source>
        <dbReference type="ARBA" id="ARBA00022801"/>
    </source>
</evidence>
<evidence type="ECO:0000313" key="8">
    <source>
        <dbReference type="Proteomes" id="UP000253420"/>
    </source>
</evidence>
<feature type="signal peptide" evidence="5">
    <location>
        <begin position="1"/>
        <end position="27"/>
    </location>
</feature>
<protein>
    <submittedName>
        <fullName evidence="7">MBL fold metallo-hydrolase</fullName>
    </submittedName>
</protein>
<dbReference type="Gene3D" id="3.60.15.10">
    <property type="entry name" value="Ribonuclease Z/Hydroxyacylglutathione hydrolase-like"/>
    <property type="match status" value="1"/>
</dbReference>
<organism evidence="7 8">
    <name type="scientific">Phyllobacterium salinisoli</name>
    <dbReference type="NCBI Taxonomy" id="1899321"/>
    <lineage>
        <taxon>Bacteria</taxon>
        <taxon>Pseudomonadati</taxon>
        <taxon>Pseudomonadota</taxon>
        <taxon>Alphaproteobacteria</taxon>
        <taxon>Hyphomicrobiales</taxon>
        <taxon>Phyllobacteriaceae</taxon>
        <taxon>Phyllobacterium</taxon>
    </lineage>
</organism>
<dbReference type="SMART" id="SM00849">
    <property type="entry name" value="Lactamase_B"/>
    <property type="match status" value="1"/>
</dbReference>
<keyword evidence="2" id="KW-0479">Metal-binding</keyword>
<dbReference type="PROSITE" id="PS51318">
    <property type="entry name" value="TAT"/>
    <property type="match status" value="1"/>
</dbReference>
<dbReference type="GO" id="GO:0046872">
    <property type="term" value="F:metal ion binding"/>
    <property type="evidence" value="ECO:0007669"/>
    <property type="project" value="UniProtKB-KW"/>
</dbReference>
<dbReference type="PANTHER" id="PTHR42978:SF6">
    <property type="entry name" value="QUORUM-QUENCHING LACTONASE YTNP-RELATED"/>
    <property type="match status" value="1"/>
</dbReference>
<evidence type="ECO:0000259" key="6">
    <source>
        <dbReference type="SMART" id="SM00849"/>
    </source>
</evidence>
<dbReference type="EMBL" id="QOZG01000007">
    <property type="protein sequence ID" value="RCS22586.1"/>
    <property type="molecule type" value="Genomic_DNA"/>
</dbReference>
<dbReference type="InterPro" id="IPR006311">
    <property type="entry name" value="TAT_signal"/>
</dbReference>
<feature type="chain" id="PRO_5016918706" evidence="5">
    <location>
        <begin position="28"/>
        <end position="324"/>
    </location>
</feature>
<comment type="caution">
    <text evidence="7">The sequence shown here is derived from an EMBL/GenBank/DDBJ whole genome shotgun (WGS) entry which is preliminary data.</text>
</comment>
<evidence type="ECO:0000256" key="4">
    <source>
        <dbReference type="ARBA" id="ARBA00022833"/>
    </source>
</evidence>
<evidence type="ECO:0000313" key="7">
    <source>
        <dbReference type="EMBL" id="RCS22586.1"/>
    </source>
</evidence>
<evidence type="ECO:0000256" key="5">
    <source>
        <dbReference type="SAM" id="SignalP"/>
    </source>
</evidence>
<dbReference type="CDD" id="cd07720">
    <property type="entry name" value="OPHC2-like_MBL-fold"/>
    <property type="match status" value="1"/>
</dbReference>
<dbReference type="RefSeq" id="WP_114441703.1">
    <property type="nucleotide sequence ID" value="NZ_QOZG01000007.1"/>
</dbReference>
<name>A0A368JZJ9_9HYPH</name>
<dbReference type="SUPFAM" id="SSF56281">
    <property type="entry name" value="Metallo-hydrolase/oxidoreductase"/>
    <property type="match status" value="1"/>
</dbReference>
<feature type="domain" description="Metallo-beta-lactamase" evidence="6">
    <location>
        <begin position="92"/>
        <end position="297"/>
    </location>
</feature>
<dbReference type="GO" id="GO:0016787">
    <property type="term" value="F:hydrolase activity"/>
    <property type="evidence" value="ECO:0007669"/>
    <property type="project" value="UniProtKB-KW"/>
</dbReference>
<dbReference type="InterPro" id="IPR051013">
    <property type="entry name" value="MBL_superfamily_lactonases"/>
</dbReference>
<dbReference type="Proteomes" id="UP000253420">
    <property type="component" value="Unassembled WGS sequence"/>
</dbReference>
<gene>
    <name evidence="7" type="ORF">DUT91_16965</name>
</gene>
<dbReference type="InterPro" id="IPR036866">
    <property type="entry name" value="RibonucZ/Hydroxyglut_hydro"/>
</dbReference>
<keyword evidence="5" id="KW-0732">Signal</keyword>
<sequence>MTTRRSFLKAGLGLLSLSTAGALTARAGYAAAPFAKTQAPAFYRMALGDIEVTALSDGTLPVPLEKFFNNTTPDHVDAVLRSVFLESPVDLSVNAYLFNTGSRLILIDAGTGGLLGPRLGHLVANLRAAGYEPEQIDDVVLTHIHADHSGGLTHAGKPVFPNALVHVNKRDAEYWLDPANLASAPEAKKTSFHEATTSLKPYVDAGRFRIFADNASPIPGFGSILRPGHTPGHSSIVIESKGERFVVWGDISHGDAVQFDEPDIAIDFDVDSQIAANTRRHAFVHAADHGYWVAGAHLPFPGIGHVRADSDEFDWVPVNYSAAG</sequence>
<dbReference type="Pfam" id="PF00753">
    <property type="entry name" value="Lactamase_B"/>
    <property type="match status" value="1"/>
</dbReference>
<keyword evidence="3 7" id="KW-0378">Hydrolase</keyword>
<dbReference type="PANTHER" id="PTHR42978">
    <property type="entry name" value="QUORUM-QUENCHING LACTONASE YTNP-RELATED-RELATED"/>
    <property type="match status" value="1"/>
</dbReference>
<accession>A0A368JZJ9</accession>
<evidence type="ECO:0000256" key="1">
    <source>
        <dbReference type="ARBA" id="ARBA00007749"/>
    </source>
</evidence>
<dbReference type="AlphaFoldDB" id="A0A368JZJ9"/>
<keyword evidence="4" id="KW-0862">Zinc</keyword>
<dbReference type="InterPro" id="IPR001279">
    <property type="entry name" value="Metallo-B-lactamas"/>
</dbReference>
<proteinExistence type="inferred from homology"/>
<evidence type="ECO:0000256" key="2">
    <source>
        <dbReference type="ARBA" id="ARBA00022723"/>
    </source>
</evidence>
<reference evidence="7 8" key="1">
    <citation type="submission" date="2018-07" db="EMBL/GenBank/DDBJ databases">
        <title>The draft genome of Phyllobacterium salinisoli.</title>
        <authorList>
            <person name="Liu L."/>
            <person name="Li L."/>
            <person name="Zhang X."/>
            <person name="Liang L."/>
        </authorList>
    </citation>
    <scope>NUCLEOTIDE SEQUENCE [LARGE SCALE GENOMIC DNA]</scope>
    <source>
        <strain evidence="7 8">LLAN61</strain>
    </source>
</reference>